<feature type="compositionally biased region" description="Basic and acidic residues" evidence="1">
    <location>
        <begin position="159"/>
        <end position="169"/>
    </location>
</feature>
<evidence type="ECO:0000256" key="1">
    <source>
        <dbReference type="SAM" id="MobiDB-lite"/>
    </source>
</evidence>
<gene>
    <name evidence="2" type="ORF">H257_15844</name>
</gene>
<accession>W4FKV4</accession>
<dbReference type="RefSeq" id="XP_009842389.1">
    <property type="nucleotide sequence ID" value="XM_009844087.1"/>
</dbReference>
<protein>
    <submittedName>
        <fullName evidence="2">Uncharacterized protein</fullName>
    </submittedName>
</protein>
<dbReference type="GeneID" id="20817840"/>
<organism evidence="2">
    <name type="scientific">Aphanomyces astaci</name>
    <name type="common">Crayfish plague agent</name>
    <dbReference type="NCBI Taxonomy" id="112090"/>
    <lineage>
        <taxon>Eukaryota</taxon>
        <taxon>Sar</taxon>
        <taxon>Stramenopiles</taxon>
        <taxon>Oomycota</taxon>
        <taxon>Saprolegniomycetes</taxon>
        <taxon>Saprolegniales</taxon>
        <taxon>Verrucalvaceae</taxon>
        <taxon>Aphanomyces</taxon>
    </lineage>
</organism>
<dbReference type="VEuPathDB" id="FungiDB:H257_15844"/>
<reference evidence="2" key="1">
    <citation type="submission" date="2013-12" db="EMBL/GenBank/DDBJ databases">
        <title>The Genome Sequence of Aphanomyces astaci APO3.</title>
        <authorList>
            <consortium name="The Broad Institute Genomics Platform"/>
            <person name="Russ C."/>
            <person name="Tyler B."/>
            <person name="van West P."/>
            <person name="Dieguez-Uribeondo J."/>
            <person name="Young S.K."/>
            <person name="Zeng Q."/>
            <person name="Gargeya S."/>
            <person name="Fitzgerald M."/>
            <person name="Abouelleil A."/>
            <person name="Alvarado L."/>
            <person name="Chapman S.B."/>
            <person name="Gainer-Dewar J."/>
            <person name="Goldberg J."/>
            <person name="Griggs A."/>
            <person name="Gujja S."/>
            <person name="Hansen M."/>
            <person name="Howarth C."/>
            <person name="Imamovic A."/>
            <person name="Ireland A."/>
            <person name="Larimer J."/>
            <person name="McCowan C."/>
            <person name="Murphy C."/>
            <person name="Pearson M."/>
            <person name="Poon T.W."/>
            <person name="Priest M."/>
            <person name="Roberts A."/>
            <person name="Saif S."/>
            <person name="Shea T."/>
            <person name="Sykes S."/>
            <person name="Wortman J."/>
            <person name="Nusbaum C."/>
            <person name="Birren B."/>
        </authorList>
    </citation>
    <scope>NUCLEOTIDE SEQUENCE [LARGE SCALE GENOMIC DNA]</scope>
    <source>
        <strain evidence="2">APO3</strain>
    </source>
</reference>
<name>W4FKV4_APHAT</name>
<evidence type="ECO:0000313" key="2">
    <source>
        <dbReference type="EMBL" id="ETV68090.1"/>
    </source>
</evidence>
<proteinExistence type="predicted"/>
<dbReference type="OrthoDB" id="66893at2759"/>
<feature type="region of interest" description="Disordered" evidence="1">
    <location>
        <begin position="159"/>
        <end position="178"/>
    </location>
</feature>
<dbReference type="EMBL" id="KI913189">
    <property type="protein sequence ID" value="ETV68090.1"/>
    <property type="molecule type" value="Genomic_DNA"/>
</dbReference>
<sequence length="462" mass="50909">MNAQDIDDHHAAAAAVELPPPDGRMPLAMSGISTEEEYFEVAKTYGIMKQTGMALSSAQTPFPSDTDLTERVSGFAHATGFQFKTGTTGGTTRVYTCKSSSNCPFLITVNISKSTGITRMSRRLNCFRHNHPLGFTTASFQWGEIEPPLPPRRISVAAHDDHDHDDHSTHPTLATPSPPPVLSEAEYFATARALGLCKRSGPTSVQPVSKVFDNKEDLLARIMFLAVKVGFQLKHRDGTFQYSCKSVEDCPFTLSVNVRPSGTCKMSERLCVFPHNHPFGVLGQPATGKNTTLNSAIIAHSIAASGMDWFRATHAEFRNHCIATFGVPIGPTRSTTVRRELESPDIEKHAIKFRQMDAAMRGALERVRATLAANPTPPSTDDIRVMRQEMHHRWAMDRRKLAMEEQAHLREEMEARLVQRSQGAKLREAEMALKVALAKARHELTALGLSADEIDAALALDQ</sequence>
<dbReference type="AlphaFoldDB" id="W4FKV4"/>